<dbReference type="InterPro" id="IPR011051">
    <property type="entry name" value="RmlC_Cupin_sf"/>
</dbReference>
<dbReference type="OrthoDB" id="1423961at2"/>
<name>A0A399SV29_9BACT</name>
<evidence type="ECO:0000313" key="1">
    <source>
        <dbReference type="EMBL" id="RIJ46584.1"/>
    </source>
</evidence>
<dbReference type="EMBL" id="QWGR01000013">
    <property type="protein sequence ID" value="RIJ46584.1"/>
    <property type="molecule type" value="Genomic_DNA"/>
</dbReference>
<organism evidence="1 2">
    <name type="scientific">Maribellus luteus</name>
    <dbReference type="NCBI Taxonomy" id="2305463"/>
    <lineage>
        <taxon>Bacteria</taxon>
        <taxon>Pseudomonadati</taxon>
        <taxon>Bacteroidota</taxon>
        <taxon>Bacteroidia</taxon>
        <taxon>Marinilabiliales</taxon>
        <taxon>Prolixibacteraceae</taxon>
        <taxon>Maribellus</taxon>
    </lineage>
</organism>
<protein>
    <recommendedName>
        <fullName evidence="3">Cupin domain-containing protein</fullName>
    </recommendedName>
</protein>
<evidence type="ECO:0008006" key="3">
    <source>
        <dbReference type="Google" id="ProtNLM"/>
    </source>
</evidence>
<proteinExistence type="predicted"/>
<reference evidence="1 2" key="1">
    <citation type="submission" date="2018-08" db="EMBL/GenBank/DDBJ databases">
        <title>Pallidiluteibacterium maritimus gen. nov., sp. nov., isolated from coastal sediment.</title>
        <authorList>
            <person name="Zhou L.Y."/>
        </authorList>
    </citation>
    <scope>NUCLEOTIDE SEQUENCE [LARGE SCALE GENOMIC DNA]</scope>
    <source>
        <strain evidence="1 2">XSD2</strain>
    </source>
</reference>
<evidence type="ECO:0000313" key="2">
    <source>
        <dbReference type="Proteomes" id="UP000265926"/>
    </source>
</evidence>
<dbReference type="SUPFAM" id="SSF51182">
    <property type="entry name" value="RmlC-like cupins"/>
    <property type="match status" value="1"/>
</dbReference>
<dbReference type="InterPro" id="IPR014710">
    <property type="entry name" value="RmlC-like_jellyroll"/>
</dbReference>
<dbReference type="Gene3D" id="2.60.120.10">
    <property type="entry name" value="Jelly Rolls"/>
    <property type="match status" value="1"/>
</dbReference>
<keyword evidence="2" id="KW-1185">Reference proteome</keyword>
<dbReference type="Proteomes" id="UP000265926">
    <property type="component" value="Unassembled WGS sequence"/>
</dbReference>
<sequence length="103" mass="11598">MDYLNDQLENEAKVILPDEGEWIAFGNSSVVLRLTSEDTNDRFGIYQITLDGGAEGAKLHYHRFMDETFIVEEGIVSLQAGTKKSGCRARNDCLHSPFYTSCF</sequence>
<dbReference type="AlphaFoldDB" id="A0A399SV29"/>
<dbReference type="RefSeq" id="WP_119439392.1">
    <property type="nucleotide sequence ID" value="NZ_QWGR01000013.1"/>
</dbReference>
<gene>
    <name evidence="1" type="ORF">D1614_18095</name>
</gene>
<accession>A0A399SV29</accession>
<comment type="caution">
    <text evidence="1">The sequence shown here is derived from an EMBL/GenBank/DDBJ whole genome shotgun (WGS) entry which is preliminary data.</text>
</comment>